<keyword evidence="3" id="KW-0540">Nuclease</keyword>
<protein>
    <submittedName>
        <fullName evidence="8">Uncharacterized protein</fullName>
    </submittedName>
</protein>
<evidence type="ECO:0000256" key="2">
    <source>
        <dbReference type="ARBA" id="ARBA00010875"/>
    </source>
</evidence>
<dbReference type="PANTHER" id="PTHR46986:SF1">
    <property type="entry name" value="ENDORIBONUCLEASE YBEY, CHLOROPLASTIC"/>
    <property type="match status" value="1"/>
</dbReference>
<reference evidence="8" key="1">
    <citation type="submission" date="2014-05" db="EMBL/GenBank/DDBJ databases">
        <title>Key roles for freshwater Actinobacteria revealed by deep metagenomic sequencing.</title>
        <authorList>
            <person name="Ghai R."/>
            <person name="Mizuno C.M."/>
            <person name="Picazo A."/>
            <person name="Camacho A."/>
            <person name="Rodriguez-Valera F."/>
        </authorList>
    </citation>
    <scope>NUCLEOTIDE SEQUENCE</scope>
</reference>
<proteinExistence type="inferred from homology"/>
<dbReference type="GO" id="GO:0006364">
    <property type="term" value="P:rRNA processing"/>
    <property type="evidence" value="ECO:0007669"/>
    <property type="project" value="InterPro"/>
</dbReference>
<dbReference type="Pfam" id="PF02130">
    <property type="entry name" value="YbeY"/>
    <property type="match status" value="1"/>
</dbReference>
<dbReference type="NCBIfam" id="TIGR00043">
    <property type="entry name" value="rRNA maturation RNase YbeY"/>
    <property type="match status" value="1"/>
</dbReference>
<comment type="similarity">
    <text evidence="2">Belongs to the endoribonuclease YbeY family.</text>
</comment>
<evidence type="ECO:0000256" key="1">
    <source>
        <dbReference type="ARBA" id="ARBA00001947"/>
    </source>
</evidence>
<dbReference type="GO" id="GO:0046872">
    <property type="term" value="F:metal ion binding"/>
    <property type="evidence" value="ECO:0007669"/>
    <property type="project" value="UniProtKB-KW"/>
</dbReference>
<evidence type="ECO:0000313" key="8">
    <source>
        <dbReference type="EMBL" id="KGA17769.1"/>
    </source>
</evidence>
<dbReference type="Gene3D" id="3.40.390.30">
    <property type="entry name" value="Metalloproteases ('zincins'), catalytic domain"/>
    <property type="match status" value="1"/>
</dbReference>
<keyword evidence="4" id="KW-0479">Metal-binding</keyword>
<sequence>MTIEINNKSGSLAPGDQVKSLLAFAMGKLELHPDCDLNVTFVDDAEMTELHIKWMDEPGSTDVLSFPMDMPESADDVVTLGDIVISPEFATAQAIQAGHSPEHEMFILATHGLLHILGYDHAEPAEEKIMFALQESLVKQWSQESK</sequence>
<evidence type="ECO:0000256" key="7">
    <source>
        <dbReference type="ARBA" id="ARBA00022833"/>
    </source>
</evidence>
<comment type="caution">
    <text evidence="8">The sequence shown here is derived from an EMBL/GenBank/DDBJ whole genome shotgun (WGS) entry which is preliminary data.</text>
</comment>
<keyword evidence="7" id="KW-0862">Zinc</keyword>
<keyword evidence="6" id="KW-0378">Hydrolase</keyword>
<name>A0A094Q6M8_9ZZZZ</name>
<dbReference type="PANTHER" id="PTHR46986">
    <property type="entry name" value="ENDORIBONUCLEASE YBEY, CHLOROPLASTIC"/>
    <property type="match status" value="1"/>
</dbReference>
<organism evidence="8">
    <name type="scientific">freshwater metagenome</name>
    <dbReference type="NCBI Taxonomy" id="449393"/>
    <lineage>
        <taxon>unclassified sequences</taxon>
        <taxon>metagenomes</taxon>
        <taxon>ecological metagenomes</taxon>
    </lineage>
</organism>
<evidence type="ECO:0000256" key="6">
    <source>
        <dbReference type="ARBA" id="ARBA00022801"/>
    </source>
</evidence>
<evidence type="ECO:0000256" key="4">
    <source>
        <dbReference type="ARBA" id="ARBA00022723"/>
    </source>
</evidence>
<comment type="cofactor">
    <cofactor evidence="1">
        <name>Zn(2+)</name>
        <dbReference type="ChEBI" id="CHEBI:29105"/>
    </cofactor>
</comment>
<dbReference type="AlphaFoldDB" id="A0A094Q6M8"/>
<evidence type="ECO:0000256" key="5">
    <source>
        <dbReference type="ARBA" id="ARBA00022759"/>
    </source>
</evidence>
<keyword evidence="5" id="KW-0255">Endonuclease</keyword>
<dbReference type="InterPro" id="IPR023091">
    <property type="entry name" value="MetalPrtase_cat_dom_sf_prd"/>
</dbReference>
<dbReference type="InterPro" id="IPR020549">
    <property type="entry name" value="YbeY_CS"/>
</dbReference>
<dbReference type="HAMAP" id="MF_00009">
    <property type="entry name" value="Endoribonucl_YbeY"/>
    <property type="match status" value="1"/>
</dbReference>
<dbReference type="GO" id="GO:0004222">
    <property type="term" value="F:metalloendopeptidase activity"/>
    <property type="evidence" value="ECO:0007669"/>
    <property type="project" value="InterPro"/>
</dbReference>
<dbReference type="EMBL" id="JNSK01000036">
    <property type="protein sequence ID" value="KGA17769.1"/>
    <property type="molecule type" value="Genomic_DNA"/>
</dbReference>
<dbReference type="SUPFAM" id="SSF55486">
    <property type="entry name" value="Metalloproteases ('zincins'), catalytic domain"/>
    <property type="match status" value="1"/>
</dbReference>
<dbReference type="GO" id="GO:0004519">
    <property type="term" value="F:endonuclease activity"/>
    <property type="evidence" value="ECO:0007669"/>
    <property type="project" value="UniProtKB-KW"/>
</dbReference>
<dbReference type="PROSITE" id="PS01306">
    <property type="entry name" value="UPF0054"/>
    <property type="match status" value="1"/>
</dbReference>
<evidence type="ECO:0000256" key="3">
    <source>
        <dbReference type="ARBA" id="ARBA00022722"/>
    </source>
</evidence>
<gene>
    <name evidence="8" type="ORF">GM50_10615</name>
</gene>
<accession>A0A094Q6M8</accession>
<dbReference type="InterPro" id="IPR002036">
    <property type="entry name" value="YbeY"/>
</dbReference>